<dbReference type="AlphaFoldDB" id="A0A2I6SWE2"/>
<dbReference type="EMBL" id="MG205643">
    <property type="protein sequence ID" value="AUO31852.1"/>
    <property type="molecule type" value="Genomic_DNA"/>
</dbReference>
<sequence>MSLDDIDSWSIIVVTDELLNFIVIMGCMYDLMGIENFDKENEQWPTDARKISPNHNIDNLRTQWKNWFSDILRMKSKKVKFGEVELNNILVELMYDIDSFKELDYKELREYCIESYPIFMKWWNMPAGGKNALEFYELIESTQVHECIMSIENKIKRKSKPFKLHVDVVYTGVPTVLDFSDDYIVITPNGHVAFNKNWWMRKLKKLV</sequence>
<reference evidence="1" key="1">
    <citation type="submission" date="2017-10" db="EMBL/GenBank/DDBJ databases">
        <title>Conjugative transfer of the toxin plasmid of Clostridium sordellii.</title>
        <authorList>
            <person name="Vidor C.J."/>
            <person name="Awad M."/>
            <person name="Lyras D."/>
        </authorList>
    </citation>
    <scope>NUCLEOTIDE SEQUENCE</scope>
    <source>
        <strain evidence="1">S0804018</strain>
        <plasmid evidence="1">pCS1-5</plasmid>
    </source>
</reference>
<organism evidence="1">
    <name type="scientific">Paraclostridium sordellii</name>
    <name type="common">Clostridium sordellii</name>
    <dbReference type="NCBI Taxonomy" id="1505"/>
    <lineage>
        <taxon>Bacteria</taxon>
        <taxon>Bacillati</taxon>
        <taxon>Bacillota</taxon>
        <taxon>Clostridia</taxon>
        <taxon>Peptostreptococcales</taxon>
        <taxon>Peptostreptococcaceae</taxon>
        <taxon>Paraclostridium</taxon>
    </lineage>
</organism>
<proteinExistence type="predicted"/>
<evidence type="ECO:0000313" key="1">
    <source>
        <dbReference type="EMBL" id="AUO31852.1"/>
    </source>
</evidence>
<keyword evidence="1" id="KW-0614">Plasmid</keyword>
<geneLocation type="plasmid" evidence="1">
    <name>pCS1-5</name>
</geneLocation>
<protein>
    <submittedName>
        <fullName evidence="1">Uncharacterized protein</fullName>
    </submittedName>
</protein>
<accession>A0A2I6SWE2</accession>
<name>A0A2I6SWE2_PARSO</name>